<dbReference type="Pfam" id="PF03419">
    <property type="entry name" value="Peptidase_U4"/>
    <property type="match status" value="1"/>
</dbReference>
<dbReference type="GO" id="GO:0030436">
    <property type="term" value="P:asexual sporulation"/>
    <property type="evidence" value="ECO:0007669"/>
    <property type="project" value="InterPro"/>
</dbReference>
<dbReference type="RefSeq" id="WP_071612945.1">
    <property type="nucleotide sequence ID" value="NZ_CP015756.1"/>
</dbReference>
<evidence type="ECO:0000256" key="1">
    <source>
        <dbReference type="PIRNR" id="PIRNR018571"/>
    </source>
</evidence>
<dbReference type="InterPro" id="IPR005081">
    <property type="entry name" value="SpoIIGA"/>
</dbReference>
<protein>
    <recommendedName>
        <fullName evidence="1">Sporulation sigma-E factor-processing peptidase</fullName>
        <ecNumber evidence="1">3.4.23.-</ecNumber>
    </recommendedName>
    <alternativeName>
        <fullName evidence="1">Membrane-associated aspartic protease</fullName>
    </alternativeName>
    <alternativeName>
        <fullName evidence="1">Stage II sporulation protein GA</fullName>
    </alternativeName>
</protein>
<gene>
    <name evidence="4" type="ORF">A7L45_11510</name>
</gene>
<dbReference type="PIRSF" id="PIRSF018571">
    <property type="entry name" value="SpoIIGA"/>
    <property type="match status" value="1"/>
</dbReference>
<keyword evidence="1" id="KW-0064">Aspartyl protease</keyword>
<comment type="function">
    <text evidence="1">Probable aspartic protease that is responsible for the proteolytic cleavage of the RNA polymerase sigma E factor (SigE/spoIIGB) to yield the active peptide in the mother cell during sporulation. Responds to a signal from the forespore that is triggered by the extracellular signal protein SpoIIR.</text>
</comment>
<name>A0A1J0GH98_9CLOT</name>
<keyword evidence="3" id="KW-1133">Transmembrane helix</keyword>
<evidence type="ECO:0000256" key="2">
    <source>
        <dbReference type="PIRSR" id="PIRSR018571-1"/>
    </source>
</evidence>
<feature type="transmembrane region" description="Helical" evidence="3">
    <location>
        <begin position="127"/>
        <end position="145"/>
    </location>
</feature>
<keyword evidence="1" id="KW-0378">Hydrolase</keyword>
<dbReference type="GO" id="GO:0030435">
    <property type="term" value="P:sporulation resulting in formation of a cellular spore"/>
    <property type="evidence" value="ECO:0007669"/>
    <property type="project" value="UniProtKB-KW"/>
</dbReference>
<evidence type="ECO:0000313" key="5">
    <source>
        <dbReference type="Proteomes" id="UP000182569"/>
    </source>
</evidence>
<dbReference type="GO" id="GO:0004190">
    <property type="term" value="F:aspartic-type endopeptidase activity"/>
    <property type="evidence" value="ECO:0007669"/>
    <property type="project" value="UniProtKB-KW"/>
</dbReference>
<feature type="active site" evidence="2">
    <location>
        <position position="174"/>
    </location>
</feature>
<keyword evidence="5" id="KW-1185">Reference proteome</keyword>
<dbReference type="NCBIfam" id="TIGR02854">
    <property type="entry name" value="spore_II_GA"/>
    <property type="match status" value="1"/>
</dbReference>
<feature type="transmembrane region" description="Helical" evidence="3">
    <location>
        <begin position="89"/>
        <end position="107"/>
    </location>
</feature>
<proteinExistence type="inferred from homology"/>
<dbReference type="GO" id="GO:0005886">
    <property type="term" value="C:plasma membrane"/>
    <property type="evidence" value="ECO:0007669"/>
    <property type="project" value="UniProtKB-SubCell"/>
</dbReference>
<dbReference type="AlphaFoldDB" id="A0A1J0GH98"/>
<feature type="transmembrane region" description="Helical" evidence="3">
    <location>
        <begin position="6"/>
        <end position="23"/>
    </location>
</feature>
<reference evidence="5" key="1">
    <citation type="journal article" date="2016" name="Front. Microbiol.">
        <title>Complete Genome Sequence of Clostridium estertheticum DSM 8809, a Microbe Identified in Spoiled Vacuum Packed Beef.</title>
        <authorList>
            <person name="Yu Z."/>
            <person name="Gunn L."/>
            <person name="Brennan E."/>
            <person name="Reid R."/>
            <person name="Wall P.G."/>
            <person name="Gaora O.P."/>
            <person name="Hurley D."/>
            <person name="Bolton D."/>
            <person name="Fanning S."/>
        </authorList>
    </citation>
    <scope>NUCLEOTIDE SEQUENCE [LARGE SCALE GENOMIC DNA]</scope>
    <source>
        <strain evidence="5">DSM 8809</strain>
    </source>
</reference>
<dbReference type="STRING" id="1552.A7L45_11510"/>
<comment type="subcellular location">
    <subcellularLocation>
        <location evidence="1">Cell membrane</location>
    </subcellularLocation>
</comment>
<keyword evidence="3" id="KW-0812">Transmembrane</keyword>
<keyword evidence="1 3" id="KW-0472">Membrane</keyword>
<dbReference type="OrthoDB" id="2690199at2"/>
<feature type="transmembrane region" description="Helical" evidence="3">
    <location>
        <begin position="58"/>
        <end position="77"/>
    </location>
</feature>
<keyword evidence="1" id="KW-0749">Sporulation</keyword>
<evidence type="ECO:0000313" key="4">
    <source>
        <dbReference type="EMBL" id="APC40655.1"/>
    </source>
</evidence>
<comment type="similarity">
    <text evidence="1">Belongs to the peptidase U4 family.</text>
</comment>
<dbReference type="KEGG" id="ceu:A7L45_11510"/>
<accession>A0A1J0GH98</accession>
<keyword evidence="1" id="KW-0645">Protease</keyword>
<dbReference type="GO" id="GO:0006508">
    <property type="term" value="P:proteolysis"/>
    <property type="evidence" value="ECO:0007669"/>
    <property type="project" value="UniProtKB-KW"/>
</dbReference>
<dbReference type="Proteomes" id="UP000182569">
    <property type="component" value="Chromosome"/>
</dbReference>
<dbReference type="EMBL" id="CP015756">
    <property type="protein sequence ID" value="APC40655.1"/>
    <property type="molecule type" value="Genomic_DNA"/>
</dbReference>
<dbReference type="EC" id="3.4.23.-" evidence="1"/>
<keyword evidence="1" id="KW-1003">Cell membrane</keyword>
<sequence>MVVYVDVLILVNFIVNLFILHITVQTLRKRVKLKWLLISSLVGSLYVITVLYPSLKWLTFLPFKILIVIIMIVIVFHEKRLLFNIKASLIFLLYSILLAGMCFFIQMNSKKDMSFDVIIINFPYEKLLLSVMIIYMVIYRVVIFVEDRRKISTLIYTVDIVNKNYIKTIKAFLDTGNELRETASNLPVLIVERNILSEISLEKNNTYFIPYTVVNGTSGRFIGFKPEYINIHINKKNMERKDVIVAFCEYKLSKDNDYNGLMSRGILS</sequence>
<evidence type="ECO:0000256" key="3">
    <source>
        <dbReference type="SAM" id="Phobius"/>
    </source>
</evidence>
<feature type="transmembrane region" description="Helical" evidence="3">
    <location>
        <begin position="35"/>
        <end position="52"/>
    </location>
</feature>
<organism evidence="4 5">
    <name type="scientific">Clostridium estertheticum subsp. estertheticum</name>
    <dbReference type="NCBI Taxonomy" id="1552"/>
    <lineage>
        <taxon>Bacteria</taxon>
        <taxon>Bacillati</taxon>
        <taxon>Bacillota</taxon>
        <taxon>Clostridia</taxon>
        <taxon>Eubacteriales</taxon>
        <taxon>Clostridiaceae</taxon>
        <taxon>Clostridium</taxon>
    </lineage>
</organism>